<dbReference type="RefSeq" id="XP_004339494.1">
    <property type="nucleotide sequence ID" value="XM_004339446.1"/>
</dbReference>
<name>L8GZE6_ACACF</name>
<dbReference type="GeneID" id="14917921"/>
<dbReference type="Gene3D" id="2.60.40.150">
    <property type="entry name" value="C2 domain"/>
    <property type="match status" value="1"/>
</dbReference>
<organism evidence="3 4">
    <name type="scientific">Acanthamoeba castellanii (strain ATCC 30010 / Neff)</name>
    <dbReference type="NCBI Taxonomy" id="1257118"/>
    <lineage>
        <taxon>Eukaryota</taxon>
        <taxon>Amoebozoa</taxon>
        <taxon>Discosea</taxon>
        <taxon>Longamoebia</taxon>
        <taxon>Centramoebida</taxon>
        <taxon>Acanthamoebidae</taxon>
        <taxon>Acanthamoeba</taxon>
    </lineage>
</organism>
<feature type="region of interest" description="Disordered" evidence="1">
    <location>
        <begin position="374"/>
        <end position="434"/>
    </location>
</feature>
<dbReference type="PROSITE" id="PS50004">
    <property type="entry name" value="C2"/>
    <property type="match status" value="1"/>
</dbReference>
<dbReference type="InterPro" id="IPR035892">
    <property type="entry name" value="C2_domain_sf"/>
</dbReference>
<feature type="domain" description="C2" evidence="2">
    <location>
        <begin position="137"/>
        <end position="253"/>
    </location>
</feature>
<keyword evidence="4" id="KW-1185">Reference proteome</keyword>
<reference evidence="3 4" key="1">
    <citation type="journal article" date="2013" name="Genome Biol.">
        <title>Genome of Acanthamoeba castellanii highlights extensive lateral gene transfer and early evolution of tyrosine kinase signaling.</title>
        <authorList>
            <person name="Clarke M."/>
            <person name="Lohan A.J."/>
            <person name="Liu B."/>
            <person name="Lagkouvardos I."/>
            <person name="Roy S."/>
            <person name="Zafar N."/>
            <person name="Bertelli C."/>
            <person name="Schilde C."/>
            <person name="Kianianmomeni A."/>
            <person name="Burglin T.R."/>
            <person name="Frech C."/>
            <person name="Turcotte B."/>
            <person name="Kopec K.O."/>
            <person name="Synnott J.M."/>
            <person name="Choo C."/>
            <person name="Paponov I."/>
            <person name="Finkler A."/>
            <person name="Soon Heng Tan C."/>
            <person name="Hutchins A.P."/>
            <person name="Weinmeier T."/>
            <person name="Rattei T."/>
            <person name="Chu J.S."/>
            <person name="Gimenez G."/>
            <person name="Irimia M."/>
            <person name="Rigden D.J."/>
            <person name="Fitzpatrick D.A."/>
            <person name="Lorenzo-Morales J."/>
            <person name="Bateman A."/>
            <person name="Chiu C.H."/>
            <person name="Tang P."/>
            <person name="Hegemann P."/>
            <person name="Fromm H."/>
            <person name="Raoult D."/>
            <person name="Greub G."/>
            <person name="Miranda-Saavedra D."/>
            <person name="Chen N."/>
            <person name="Nash P."/>
            <person name="Ginger M.L."/>
            <person name="Horn M."/>
            <person name="Schaap P."/>
            <person name="Caler L."/>
            <person name="Loftus B."/>
        </authorList>
    </citation>
    <scope>NUCLEOTIDE SEQUENCE [LARGE SCALE GENOMIC DNA]</scope>
    <source>
        <strain evidence="3 4">Neff</strain>
    </source>
</reference>
<dbReference type="Proteomes" id="UP000011083">
    <property type="component" value="Unassembled WGS sequence"/>
</dbReference>
<dbReference type="VEuPathDB" id="AmoebaDB:ACA1_062230"/>
<dbReference type="InterPro" id="IPR000008">
    <property type="entry name" value="C2_dom"/>
</dbReference>
<evidence type="ECO:0000313" key="3">
    <source>
        <dbReference type="EMBL" id="ELR17481.1"/>
    </source>
</evidence>
<dbReference type="Pfam" id="PF00168">
    <property type="entry name" value="C2"/>
    <property type="match status" value="1"/>
</dbReference>
<dbReference type="SUPFAM" id="SSF49562">
    <property type="entry name" value="C2 domain (Calcium/lipid-binding domain, CaLB)"/>
    <property type="match status" value="1"/>
</dbReference>
<feature type="compositionally biased region" description="Polar residues" evidence="1">
    <location>
        <begin position="403"/>
        <end position="420"/>
    </location>
</feature>
<dbReference type="SMART" id="SM00239">
    <property type="entry name" value="C2"/>
    <property type="match status" value="1"/>
</dbReference>
<evidence type="ECO:0000313" key="4">
    <source>
        <dbReference type="Proteomes" id="UP000011083"/>
    </source>
</evidence>
<dbReference type="CDD" id="cd00030">
    <property type="entry name" value="C2"/>
    <property type="match status" value="1"/>
</dbReference>
<dbReference type="KEGG" id="acan:ACA1_062230"/>
<feature type="compositionally biased region" description="Acidic residues" evidence="1">
    <location>
        <begin position="289"/>
        <end position="301"/>
    </location>
</feature>
<protein>
    <submittedName>
        <fullName evidence="3">C2 domain containing protein</fullName>
    </submittedName>
</protein>
<gene>
    <name evidence="3" type="ORF">ACA1_062230</name>
</gene>
<evidence type="ECO:0000259" key="2">
    <source>
        <dbReference type="PROSITE" id="PS50004"/>
    </source>
</evidence>
<sequence length="434" mass="47960">MHNLNIFLKFYKNRNKTHWTERAKRMATKRLKTREGWDELFEAQHVGMAYEKMGLLPSDGSALPTATSEPAPSALNALMMNVNPQFLLDGGRSRPPFLVKHFTSATDLDLIDGCLEEEVQLTPSPPDADQGTSLDAADAELRKKAEEEALGKWQDTKVVVLEARDMRPGKSRPKALAANIYCVVTSVSRLRQSSVCWHTPHPVWNEQYFVGVSDSISVQVLDKSESAASDDLLGVIDVPLGPLPLDREVDMWLQLKSTIPNALPGEIHVKIKKQSSLGKLVAHLQPADDWSDDDDEEESESDACTAHLKPMEGDEEEQVNAVDGKAEAFVSDPKKPHFLVGNDEEERIGLPLGHHHPPRHLLDSASDVEPVTEGSVEEEIGFEGELSMRPSGSGRPRPRMARQDSTPSDVGSMGRSTSSYDDIFHFEVDDDLGS</sequence>
<accession>L8GZE6</accession>
<feature type="region of interest" description="Disordered" evidence="1">
    <location>
        <begin position="286"/>
        <end position="322"/>
    </location>
</feature>
<proteinExistence type="predicted"/>
<dbReference type="OrthoDB" id="270970at2759"/>
<dbReference type="AlphaFoldDB" id="L8GZE6"/>
<dbReference type="EMBL" id="KB007974">
    <property type="protein sequence ID" value="ELR17481.1"/>
    <property type="molecule type" value="Genomic_DNA"/>
</dbReference>
<evidence type="ECO:0000256" key="1">
    <source>
        <dbReference type="SAM" id="MobiDB-lite"/>
    </source>
</evidence>